<evidence type="ECO:0000256" key="2">
    <source>
        <dbReference type="ARBA" id="ARBA00022741"/>
    </source>
</evidence>
<proteinExistence type="predicted"/>
<dbReference type="CDD" id="cd14014">
    <property type="entry name" value="STKc_PknB_like"/>
    <property type="match status" value="1"/>
</dbReference>
<organism evidence="6 7">
    <name type="scientific">Plesiocystis pacifica SIR-1</name>
    <dbReference type="NCBI Taxonomy" id="391625"/>
    <lineage>
        <taxon>Bacteria</taxon>
        <taxon>Pseudomonadati</taxon>
        <taxon>Myxococcota</taxon>
        <taxon>Polyangia</taxon>
        <taxon>Nannocystales</taxon>
        <taxon>Nannocystaceae</taxon>
        <taxon>Plesiocystis</taxon>
    </lineage>
</organism>
<gene>
    <name evidence="6" type="ORF">PPSIR1_02131</name>
</gene>
<dbReference type="Pfam" id="PF00069">
    <property type="entry name" value="Pkinase"/>
    <property type="match status" value="1"/>
</dbReference>
<evidence type="ECO:0000256" key="1">
    <source>
        <dbReference type="ARBA" id="ARBA00022679"/>
    </source>
</evidence>
<feature type="domain" description="Protein kinase" evidence="5">
    <location>
        <begin position="1"/>
        <end position="278"/>
    </location>
</feature>
<dbReference type="AlphaFoldDB" id="A6G3Z0"/>
<evidence type="ECO:0000259" key="5">
    <source>
        <dbReference type="PROSITE" id="PS50011"/>
    </source>
</evidence>
<name>A6G3Z0_9BACT</name>
<keyword evidence="3 6" id="KW-0418">Kinase</keyword>
<dbReference type="InterPro" id="IPR011009">
    <property type="entry name" value="Kinase-like_dom_sf"/>
</dbReference>
<dbReference type="InterPro" id="IPR000719">
    <property type="entry name" value="Prot_kinase_dom"/>
</dbReference>
<evidence type="ECO:0000313" key="6">
    <source>
        <dbReference type="EMBL" id="EDM79313.1"/>
    </source>
</evidence>
<protein>
    <submittedName>
        <fullName evidence="6">Serine/threonine kinase family protein</fullName>
    </submittedName>
</protein>
<dbReference type="GO" id="GO:0004674">
    <property type="term" value="F:protein serine/threonine kinase activity"/>
    <property type="evidence" value="ECO:0007669"/>
    <property type="project" value="TreeGrafter"/>
</dbReference>
<keyword evidence="2" id="KW-0547">Nucleotide-binding</keyword>
<keyword evidence="7" id="KW-1185">Reference proteome</keyword>
<dbReference type="Gene3D" id="1.10.510.10">
    <property type="entry name" value="Transferase(Phosphotransferase) domain 1"/>
    <property type="match status" value="1"/>
</dbReference>
<dbReference type="PANTHER" id="PTHR43289">
    <property type="entry name" value="MITOGEN-ACTIVATED PROTEIN KINASE KINASE KINASE 20-RELATED"/>
    <property type="match status" value="1"/>
</dbReference>
<dbReference type="PANTHER" id="PTHR43289:SF6">
    <property type="entry name" value="SERINE_THREONINE-PROTEIN KINASE NEKL-3"/>
    <property type="match status" value="1"/>
</dbReference>
<dbReference type="Proteomes" id="UP000005801">
    <property type="component" value="Unassembled WGS sequence"/>
</dbReference>
<accession>A6G3Z0</accession>
<dbReference type="SMART" id="SM00220">
    <property type="entry name" value="S_TKc"/>
    <property type="match status" value="1"/>
</dbReference>
<comment type="caution">
    <text evidence="6">The sequence shown here is derived from an EMBL/GenBank/DDBJ whole genome shotgun (WGS) entry which is preliminary data.</text>
</comment>
<keyword evidence="4" id="KW-0067">ATP-binding</keyword>
<evidence type="ECO:0000256" key="4">
    <source>
        <dbReference type="ARBA" id="ARBA00022840"/>
    </source>
</evidence>
<keyword evidence="1" id="KW-0808">Transferase</keyword>
<sequence length="439" mass="48066">MGSVYLGHDPERGRDVAIELVHAWPAGESTSEEPPILRQVRATAKLSHPNIAQIHEAGVFTTGGGDGEARRGVFVVMEYVEGQSLVEWLADGARQWPEILAVFLAAGQGLVAGHSQGIIHRNFSPANVIVDFDGSVRVVNFGLTWAIEQTLQGSAPEGVVEGDAARSALAQAGLFRFGERLLVGCPAYMAPEQLEGRSVNPRTDQYALATAIFEAVYGHHPTPGASLSKFASNSLAGVSREPDGGEVPHWLGKALMRARSRDPNSRYLSMNAFVQTLIRRLNEAARQRSARLAESAIAKQAEAEIDYRSHIQWLEPGIILYEEPKRPTLLSTHVMREELTRLTKGLRGYAMFVDISKSVMPGPEVRAKIRDMFRDDNLLFMVLHHHDDDPMRTFAALLILDTIPEDIYTIMHSRTDAIDRLRAVLADAGLGGDALGGAR</sequence>
<dbReference type="SUPFAM" id="SSF56112">
    <property type="entry name" value="Protein kinase-like (PK-like)"/>
    <property type="match status" value="1"/>
</dbReference>
<dbReference type="STRING" id="391625.PPSIR1_02131"/>
<dbReference type="PROSITE" id="PS50011">
    <property type="entry name" value="PROTEIN_KINASE_DOM"/>
    <property type="match status" value="1"/>
</dbReference>
<evidence type="ECO:0000256" key="3">
    <source>
        <dbReference type="ARBA" id="ARBA00022777"/>
    </source>
</evidence>
<dbReference type="eggNOG" id="COG0515">
    <property type="taxonomic scope" value="Bacteria"/>
</dbReference>
<reference evidence="6 7" key="1">
    <citation type="submission" date="2007-06" db="EMBL/GenBank/DDBJ databases">
        <authorList>
            <person name="Shimkets L."/>
            <person name="Ferriera S."/>
            <person name="Johnson J."/>
            <person name="Kravitz S."/>
            <person name="Beeson K."/>
            <person name="Sutton G."/>
            <person name="Rogers Y.-H."/>
            <person name="Friedman R."/>
            <person name="Frazier M."/>
            <person name="Venter J.C."/>
        </authorList>
    </citation>
    <scope>NUCLEOTIDE SEQUENCE [LARGE SCALE GENOMIC DNA]</scope>
    <source>
        <strain evidence="6 7">SIR-1</strain>
    </source>
</reference>
<evidence type="ECO:0000313" key="7">
    <source>
        <dbReference type="Proteomes" id="UP000005801"/>
    </source>
</evidence>
<dbReference type="GO" id="GO:0005524">
    <property type="term" value="F:ATP binding"/>
    <property type="evidence" value="ECO:0007669"/>
    <property type="project" value="UniProtKB-KW"/>
</dbReference>
<dbReference type="EMBL" id="ABCS01000020">
    <property type="protein sequence ID" value="EDM79313.1"/>
    <property type="molecule type" value="Genomic_DNA"/>
</dbReference>
<dbReference type="Gene3D" id="3.30.200.20">
    <property type="entry name" value="Phosphorylase Kinase, domain 1"/>
    <property type="match status" value="1"/>
</dbReference>